<proteinExistence type="predicted"/>
<dbReference type="EMBL" id="CM042012">
    <property type="protein sequence ID" value="KAI3753515.1"/>
    <property type="molecule type" value="Genomic_DNA"/>
</dbReference>
<protein>
    <submittedName>
        <fullName evidence="1">Uncharacterized protein</fullName>
    </submittedName>
</protein>
<comment type="caution">
    <text evidence="1">The sequence shown here is derived from an EMBL/GenBank/DDBJ whole genome shotgun (WGS) entry which is preliminary data.</text>
</comment>
<sequence>MISAFKLHVLIRVYLIHRKTSTIYDTESLHPGLPVRSLFFIAKFPLKAIVPEEVPNFKKPIYQSEKVFNQEATGYGGTVPRREVCLSLVFAMVGCTYAAVPLYRRFCQATGYGGTVQRRKTVEEKIARHAQDGTATNRCVISRIQ</sequence>
<keyword evidence="2" id="KW-1185">Reference proteome</keyword>
<evidence type="ECO:0000313" key="1">
    <source>
        <dbReference type="EMBL" id="KAI3753515.1"/>
    </source>
</evidence>
<evidence type="ECO:0000313" key="2">
    <source>
        <dbReference type="Proteomes" id="UP001055811"/>
    </source>
</evidence>
<organism evidence="1 2">
    <name type="scientific">Cichorium intybus</name>
    <name type="common">Chicory</name>
    <dbReference type="NCBI Taxonomy" id="13427"/>
    <lineage>
        <taxon>Eukaryota</taxon>
        <taxon>Viridiplantae</taxon>
        <taxon>Streptophyta</taxon>
        <taxon>Embryophyta</taxon>
        <taxon>Tracheophyta</taxon>
        <taxon>Spermatophyta</taxon>
        <taxon>Magnoliopsida</taxon>
        <taxon>eudicotyledons</taxon>
        <taxon>Gunneridae</taxon>
        <taxon>Pentapetalae</taxon>
        <taxon>asterids</taxon>
        <taxon>campanulids</taxon>
        <taxon>Asterales</taxon>
        <taxon>Asteraceae</taxon>
        <taxon>Cichorioideae</taxon>
        <taxon>Cichorieae</taxon>
        <taxon>Cichoriinae</taxon>
        <taxon>Cichorium</taxon>
    </lineage>
</organism>
<reference evidence="2" key="1">
    <citation type="journal article" date="2022" name="Mol. Ecol. Resour.">
        <title>The genomes of chicory, endive, great burdock and yacon provide insights into Asteraceae palaeo-polyploidization history and plant inulin production.</title>
        <authorList>
            <person name="Fan W."/>
            <person name="Wang S."/>
            <person name="Wang H."/>
            <person name="Wang A."/>
            <person name="Jiang F."/>
            <person name="Liu H."/>
            <person name="Zhao H."/>
            <person name="Xu D."/>
            <person name="Zhang Y."/>
        </authorList>
    </citation>
    <scope>NUCLEOTIDE SEQUENCE [LARGE SCALE GENOMIC DNA]</scope>
    <source>
        <strain evidence="2">cv. Punajuju</strain>
    </source>
</reference>
<dbReference type="Proteomes" id="UP001055811">
    <property type="component" value="Linkage Group LG04"/>
</dbReference>
<reference evidence="1 2" key="2">
    <citation type="journal article" date="2022" name="Mol. Ecol. Resour.">
        <title>The genomes of chicory, endive, great burdock and yacon provide insights into Asteraceae paleo-polyploidization history and plant inulin production.</title>
        <authorList>
            <person name="Fan W."/>
            <person name="Wang S."/>
            <person name="Wang H."/>
            <person name="Wang A."/>
            <person name="Jiang F."/>
            <person name="Liu H."/>
            <person name="Zhao H."/>
            <person name="Xu D."/>
            <person name="Zhang Y."/>
        </authorList>
    </citation>
    <scope>NUCLEOTIDE SEQUENCE [LARGE SCALE GENOMIC DNA]</scope>
    <source>
        <strain evidence="2">cv. Punajuju</strain>
        <tissue evidence="1">Leaves</tissue>
    </source>
</reference>
<gene>
    <name evidence="1" type="ORF">L2E82_25570</name>
</gene>
<name>A0ACB9E4A4_CICIN</name>
<accession>A0ACB9E4A4</accession>